<gene>
    <name evidence="2" type="ORF">NIES267_40030</name>
</gene>
<feature type="region of interest" description="Disordered" evidence="1">
    <location>
        <begin position="1"/>
        <end position="42"/>
    </location>
</feature>
<keyword evidence="2" id="KW-0808">Transferase</keyword>
<name>A0A1Z4LTD4_9CYAN</name>
<keyword evidence="3" id="KW-1185">Reference proteome</keyword>
<dbReference type="AlphaFoldDB" id="A0A1Z4LTD4"/>
<evidence type="ECO:0000313" key="2">
    <source>
        <dbReference type="EMBL" id="BAY84507.1"/>
    </source>
</evidence>
<organism evidence="2 3">
    <name type="scientific">Calothrix parasitica NIES-267</name>
    <dbReference type="NCBI Taxonomy" id="1973488"/>
    <lineage>
        <taxon>Bacteria</taxon>
        <taxon>Bacillati</taxon>
        <taxon>Cyanobacteriota</taxon>
        <taxon>Cyanophyceae</taxon>
        <taxon>Nostocales</taxon>
        <taxon>Calotrichaceae</taxon>
        <taxon>Calothrix</taxon>
    </lineage>
</organism>
<dbReference type="GO" id="GO:0032259">
    <property type="term" value="P:methylation"/>
    <property type="evidence" value="ECO:0007669"/>
    <property type="project" value="UniProtKB-KW"/>
</dbReference>
<dbReference type="GO" id="GO:0008168">
    <property type="term" value="F:methyltransferase activity"/>
    <property type="evidence" value="ECO:0007669"/>
    <property type="project" value="UniProtKB-KW"/>
</dbReference>
<sequence length="92" mass="10982">MKETAESDRWDPAHFREMPRQLDSQGNPLIFWDDSIEPPEPEDYDTLAEYEEAWEKWEQENSNRLNDAGQLGEFSSVINHYATTKTMRQQFR</sequence>
<protein>
    <submittedName>
        <fullName evidence="2">C-5 cytosine-specific DNA methylase</fullName>
    </submittedName>
</protein>
<proteinExistence type="predicted"/>
<accession>A0A1Z4LTD4</accession>
<evidence type="ECO:0000256" key="1">
    <source>
        <dbReference type="SAM" id="MobiDB-lite"/>
    </source>
</evidence>
<dbReference type="EMBL" id="AP018227">
    <property type="protein sequence ID" value="BAY84507.1"/>
    <property type="molecule type" value="Genomic_DNA"/>
</dbReference>
<dbReference type="Proteomes" id="UP000218418">
    <property type="component" value="Chromosome"/>
</dbReference>
<keyword evidence="2" id="KW-0489">Methyltransferase</keyword>
<feature type="compositionally biased region" description="Basic and acidic residues" evidence="1">
    <location>
        <begin position="1"/>
        <end position="20"/>
    </location>
</feature>
<reference evidence="2 3" key="1">
    <citation type="submission" date="2017-06" db="EMBL/GenBank/DDBJ databases">
        <title>Genome sequencing of cyanobaciteial culture collection at National Institute for Environmental Studies (NIES).</title>
        <authorList>
            <person name="Hirose Y."/>
            <person name="Shimura Y."/>
            <person name="Fujisawa T."/>
            <person name="Nakamura Y."/>
            <person name="Kawachi M."/>
        </authorList>
    </citation>
    <scope>NUCLEOTIDE SEQUENCE [LARGE SCALE GENOMIC DNA]</scope>
    <source>
        <strain evidence="2 3">NIES-267</strain>
    </source>
</reference>
<evidence type="ECO:0000313" key="3">
    <source>
        <dbReference type="Proteomes" id="UP000218418"/>
    </source>
</evidence>